<evidence type="ECO:0000259" key="4">
    <source>
        <dbReference type="Pfam" id="PF12804"/>
    </source>
</evidence>
<proteinExistence type="predicted"/>
<dbReference type="Proteomes" id="UP001139516">
    <property type="component" value="Unassembled WGS sequence"/>
</dbReference>
<dbReference type="PANTHER" id="PTHR43584">
    <property type="entry name" value="NUCLEOTIDYL TRANSFERASE"/>
    <property type="match status" value="1"/>
</dbReference>
<dbReference type="GO" id="GO:0016779">
    <property type="term" value="F:nucleotidyltransferase activity"/>
    <property type="evidence" value="ECO:0007669"/>
    <property type="project" value="UniProtKB-KW"/>
</dbReference>
<evidence type="ECO:0000313" key="6">
    <source>
        <dbReference type="Proteomes" id="UP001139516"/>
    </source>
</evidence>
<dbReference type="SUPFAM" id="SSF53448">
    <property type="entry name" value="Nucleotide-diphospho-sugar transferases"/>
    <property type="match status" value="1"/>
</dbReference>
<accession>A0A9X2BVA3</accession>
<sequence>MIQPRHAMVLAAGLATRMRPLTDDTPKALLRLGGRSLLDCALDRLEAAGIARVVVNAHWHADQIEAALARRADAEEGPATVLQYEEVPLETGGGVLRALPLLGDAPFAAVNGDAYWLDGPTPALRRLAAAFDPARMDALLLLVRAAQVDGETGRGDFLLDPLGAARRPREREIAPYVFAGVQILAPALFGPDAEGAASGEAAAGKFSLNRLYDRAIEAGRLFGLVHDGVWFHLSTPPDLDRAEASLRSGLVKAQF</sequence>
<dbReference type="Pfam" id="PF12804">
    <property type="entry name" value="NTP_transf_3"/>
    <property type="match status" value="1"/>
</dbReference>
<protein>
    <submittedName>
        <fullName evidence="5">Nucleotidyltransferase family protein</fullName>
    </submittedName>
</protein>
<comment type="caution">
    <text evidence="5">The sequence shown here is derived from an EMBL/GenBank/DDBJ whole genome shotgun (WGS) entry which is preliminary data.</text>
</comment>
<dbReference type="RefSeq" id="WP_248668592.1">
    <property type="nucleotide sequence ID" value="NZ_JALPRX010000086.1"/>
</dbReference>
<dbReference type="AlphaFoldDB" id="A0A9X2BVA3"/>
<dbReference type="InterPro" id="IPR025877">
    <property type="entry name" value="MobA-like_NTP_Trfase"/>
</dbReference>
<gene>
    <name evidence="5" type="ORF">M0638_19045</name>
</gene>
<keyword evidence="3" id="KW-0460">Magnesium</keyword>
<evidence type="ECO:0000256" key="3">
    <source>
        <dbReference type="ARBA" id="ARBA00022842"/>
    </source>
</evidence>
<keyword evidence="1" id="KW-0808">Transferase</keyword>
<dbReference type="CDD" id="cd06422">
    <property type="entry name" value="NTP_transferase_like_1"/>
    <property type="match status" value="1"/>
</dbReference>
<dbReference type="PANTHER" id="PTHR43584:SF8">
    <property type="entry name" value="N-ACETYLMURAMATE ALPHA-1-PHOSPHATE URIDYLYLTRANSFERASE"/>
    <property type="match status" value="1"/>
</dbReference>
<keyword evidence="6" id="KW-1185">Reference proteome</keyword>
<keyword evidence="2" id="KW-0548">Nucleotidyltransferase</keyword>
<reference evidence="5" key="1">
    <citation type="submission" date="2022-04" db="EMBL/GenBank/DDBJ databases">
        <title>Roseomonas acroporae sp. nov., isolated from coral Acropora digitifera.</title>
        <authorList>
            <person name="Sun H."/>
        </authorList>
    </citation>
    <scope>NUCLEOTIDE SEQUENCE</scope>
    <source>
        <strain evidence="5">NAR14</strain>
    </source>
</reference>
<evidence type="ECO:0000256" key="1">
    <source>
        <dbReference type="ARBA" id="ARBA00022679"/>
    </source>
</evidence>
<organism evidence="5 6">
    <name type="scientific">Roseomonas acroporae</name>
    <dbReference type="NCBI Taxonomy" id="2937791"/>
    <lineage>
        <taxon>Bacteria</taxon>
        <taxon>Pseudomonadati</taxon>
        <taxon>Pseudomonadota</taxon>
        <taxon>Alphaproteobacteria</taxon>
        <taxon>Acetobacterales</taxon>
        <taxon>Roseomonadaceae</taxon>
        <taxon>Roseomonas</taxon>
    </lineage>
</organism>
<feature type="domain" description="MobA-like NTP transferase" evidence="4">
    <location>
        <begin position="7"/>
        <end position="139"/>
    </location>
</feature>
<dbReference type="Gene3D" id="3.90.550.10">
    <property type="entry name" value="Spore Coat Polysaccharide Biosynthesis Protein SpsA, Chain A"/>
    <property type="match status" value="1"/>
</dbReference>
<evidence type="ECO:0000313" key="5">
    <source>
        <dbReference type="EMBL" id="MCK8786477.1"/>
    </source>
</evidence>
<evidence type="ECO:0000256" key="2">
    <source>
        <dbReference type="ARBA" id="ARBA00022695"/>
    </source>
</evidence>
<name>A0A9X2BVA3_9PROT</name>
<dbReference type="InterPro" id="IPR050065">
    <property type="entry name" value="GlmU-like"/>
</dbReference>
<dbReference type="InterPro" id="IPR029044">
    <property type="entry name" value="Nucleotide-diphossugar_trans"/>
</dbReference>
<dbReference type="EMBL" id="JALPRX010000086">
    <property type="protein sequence ID" value="MCK8786477.1"/>
    <property type="molecule type" value="Genomic_DNA"/>
</dbReference>